<keyword evidence="2" id="KW-1185">Reference proteome</keyword>
<evidence type="ECO:0000313" key="2">
    <source>
        <dbReference type="Proteomes" id="UP001345963"/>
    </source>
</evidence>
<organism evidence="1 2">
    <name type="scientific">Ataeniobius toweri</name>
    <dbReference type="NCBI Taxonomy" id="208326"/>
    <lineage>
        <taxon>Eukaryota</taxon>
        <taxon>Metazoa</taxon>
        <taxon>Chordata</taxon>
        <taxon>Craniata</taxon>
        <taxon>Vertebrata</taxon>
        <taxon>Euteleostomi</taxon>
        <taxon>Actinopterygii</taxon>
        <taxon>Neopterygii</taxon>
        <taxon>Teleostei</taxon>
        <taxon>Neoteleostei</taxon>
        <taxon>Acanthomorphata</taxon>
        <taxon>Ovalentaria</taxon>
        <taxon>Atherinomorphae</taxon>
        <taxon>Cyprinodontiformes</taxon>
        <taxon>Goodeidae</taxon>
        <taxon>Ataeniobius</taxon>
    </lineage>
</organism>
<sequence>MQQIIGTTFSGQGGGAFSEGWHEDAFVLVSEDVSNSISIGQCGASAHVSIGQLGHEVMMCFFWSALACIDNDRTLKRRGKTSPAAEKLNIYTPHKANWWSGEVYSQQFYSTNSSACDLVVIPHQEDL</sequence>
<gene>
    <name evidence="1" type="ORF">ATANTOWER_014902</name>
</gene>
<proteinExistence type="predicted"/>
<dbReference type="Proteomes" id="UP001345963">
    <property type="component" value="Unassembled WGS sequence"/>
</dbReference>
<dbReference type="EMBL" id="JAHUTI010081772">
    <property type="protein sequence ID" value="MED6258961.1"/>
    <property type="molecule type" value="Genomic_DNA"/>
</dbReference>
<evidence type="ECO:0000313" key="1">
    <source>
        <dbReference type="EMBL" id="MED6258961.1"/>
    </source>
</evidence>
<reference evidence="1 2" key="1">
    <citation type="submission" date="2021-07" db="EMBL/GenBank/DDBJ databases">
        <authorList>
            <person name="Palmer J.M."/>
        </authorList>
    </citation>
    <scope>NUCLEOTIDE SEQUENCE [LARGE SCALE GENOMIC DNA]</scope>
    <source>
        <strain evidence="1 2">AT_MEX2019</strain>
        <tissue evidence="1">Muscle</tissue>
    </source>
</reference>
<accession>A0ABU7C9X0</accession>
<name>A0ABU7C9X0_9TELE</name>
<protein>
    <submittedName>
        <fullName evidence="1">Uncharacterized protein</fullName>
    </submittedName>
</protein>
<comment type="caution">
    <text evidence="1">The sequence shown here is derived from an EMBL/GenBank/DDBJ whole genome shotgun (WGS) entry which is preliminary data.</text>
</comment>